<proteinExistence type="predicted"/>
<gene>
    <name evidence="1" type="ORF">ACFOWS_15540</name>
</gene>
<dbReference type="Gene3D" id="2.60.40.3440">
    <property type="match status" value="1"/>
</dbReference>
<accession>A0ABV8PN05</accession>
<dbReference type="Pfam" id="PF17963">
    <property type="entry name" value="Big_9"/>
    <property type="match status" value="1"/>
</dbReference>
<organism evidence="1 2">
    <name type="scientific">Flagellimonas marina</name>
    <dbReference type="NCBI Taxonomy" id="1775168"/>
    <lineage>
        <taxon>Bacteria</taxon>
        <taxon>Pseudomonadati</taxon>
        <taxon>Bacteroidota</taxon>
        <taxon>Flavobacteriia</taxon>
        <taxon>Flavobacteriales</taxon>
        <taxon>Flavobacteriaceae</taxon>
        <taxon>Flagellimonas</taxon>
    </lineage>
</organism>
<dbReference type="RefSeq" id="WP_379766463.1">
    <property type="nucleotide sequence ID" value="NZ_JBHSCL010000009.1"/>
</dbReference>
<dbReference type="Proteomes" id="UP001595841">
    <property type="component" value="Unassembled WGS sequence"/>
</dbReference>
<dbReference type="EMBL" id="JBHSCL010000009">
    <property type="protein sequence ID" value="MFC4221564.1"/>
    <property type="molecule type" value="Genomic_DNA"/>
</dbReference>
<keyword evidence="2" id="KW-1185">Reference proteome</keyword>
<comment type="caution">
    <text evidence="1">The sequence shown here is derived from an EMBL/GenBank/DDBJ whole genome shotgun (WGS) entry which is preliminary data.</text>
</comment>
<sequence length="321" mass="33737">MALVIVNIGMVHAQKSAPVAVDDSYELGIDFTLQKNAGNGLLANDSDANGNATMSVQTSPVIDPANGSVSINADGSFTYTPDPGYIGNDTFRYRVCDDGTPNNTVSLFDFDNPDLTIATIGPDATSVNPLAAQLGCGIYFPTGAGGSTGFDINVPNTGGIFNFTSFRVFFEYEDQEGTADIVTAGNFRVYHITGNELGIRVDVIDGVTGSPTSYTTTLGSFIAGNVPYSISYDEVTGNITYTANGTTSVIALAPPNSPLNTANATDILLGRFMDGSGSTRPSLCSMGFVDNSRLCDEADVFLTIGAKVITNRKITYRVNPN</sequence>
<reference evidence="2" key="1">
    <citation type="journal article" date="2019" name="Int. J. Syst. Evol. Microbiol.">
        <title>The Global Catalogue of Microorganisms (GCM) 10K type strain sequencing project: providing services to taxonomists for standard genome sequencing and annotation.</title>
        <authorList>
            <consortium name="The Broad Institute Genomics Platform"/>
            <consortium name="The Broad Institute Genome Sequencing Center for Infectious Disease"/>
            <person name="Wu L."/>
            <person name="Ma J."/>
        </authorList>
    </citation>
    <scope>NUCLEOTIDE SEQUENCE [LARGE SCALE GENOMIC DNA]</scope>
    <source>
        <strain evidence="2">CGMCC 1.15774</strain>
    </source>
</reference>
<evidence type="ECO:0000313" key="1">
    <source>
        <dbReference type="EMBL" id="MFC4221564.1"/>
    </source>
</evidence>
<evidence type="ECO:0000313" key="2">
    <source>
        <dbReference type="Proteomes" id="UP001595841"/>
    </source>
</evidence>
<name>A0ABV8PN05_9FLAO</name>
<protein>
    <submittedName>
        <fullName evidence="1">Ig-like domain-containing protein</fullName>
    </submittedName>
</protein>